<dbReference type="Pfam" id="PF00892">
    <property type="entry name" value="EamA"/>
    <property type="match status" value="2"/>
</dbReference>
<feature type="domain" description="EamA" evidence="2">
    <location>
        <begin position="8"/>
        <end position="140"/>
    </location>
</feature>
<reference evidence="3" key="2">
    <citation type="submission" date="2023-07" db="EMBL/GenBank/DDBJ databases">
        <authorList>
            <person name="Shen H."/>
        </authorList>
    </citation>
    <scope>NUCLEOTIDE SEQUENCE</scope>
    <source>
        <strain evidence="3">TNR-22</strain>
    </source>
</reference>
<keyword evidence="4" id="KW-1185">Reference proteome</keyword>
<keyword evidence="1" id="KW-0472">Membrane</keyword>
<dbReference type="RefSeq" id="WP_304374616.1">
    <property type="nucleotide sequence ID" value="NZ_JAUOZU010000001.1"/>
</dbReference>
<feature type="transmembrane region" description="Helical" evidence="1">
    <location>
        <begin position="179"/>
        <end position="199"/>
    </location>
</feature>
<feature type="transmembrane region" description="Helical" evidence="1">
    <location>
        <begin position="205"/>
        <end position="225"/>
    </location>
</feature>
<feature type="transmembrane region" description="Helical" evidence="1">
    <location>
        <begin position="70"/>
        <end position="90"/>
    </location>
</feature>
<dbReference type="SUPFAM" id="SSF103481">
    <property type="entry name" value="Multidrug resistance efflux transporter EmrE"/>
    <property type="match status" value="2"/>
</dbReference>
<feature type="domain" description="EamA" evidence="2">
    <location>
        <begin position="149"/>
        <end position="274"/>
    </location>
</feature>
<organism evidence="3 4">
    <name type="scientific">Rhizobium alvei</name>
    <dbReference type="NCBI Taxonomy" id="1132659"/>
    <lineage>
        <taxon>Bacteria</taxon>
        <taxon>Pseudomonadati</taxon>
        <taxon>Pseudomonadota</taxon>
        <taxon>Alphaproteobacteria</taxon>
        <taxon>Hyphomicrobiales</taxon>
        <taxon>Rhizobiaceae</taxon>
        <taxon>Rhizobium/Agrobacterium group</taxon>
        <taxon>Rhizobium</taxon>
    </lineage>
</organism>
<feature type="transmembrane region" description="Helical" evidence="1">
    <location>
        <begin position="39"/>
        <end position="58"/>
    </location>
</feature>
<evidence type="ECO:0000313" key="3">
    <source>
        <dbReference type="EMBL" id="MDO6962739.1"/>
    </source>
</evidence>
<keyword evidence="1" id="KW-0812">Transmembrane</keyword>
<sequence length="293" mass="30661">MSSSRYQIGLLLVFASAVAWSLAGYFTRLIELDSGTMLAWRGIFGALGIMTVIAIGQGRDLWQQFAGLQMSGWLFAMISAAGMILFITSLERTTVAHVSIIYATVPFLAAALGWIVLRERPSREAIFTSLAALAGVVIMVGASGEGSVAGDILAFGMTLSMAAMMVIARRMDAAPVLPAACLSALLSGLACWPFGAPMAVTSQDLLLLALFGLVNSAAGLILFTLGAQRLPAIETALIGALDAPLAPFWVWLAFGETPGPASITGGLLVFCAVGIHVTREASRKKGLATDRSH</sequence>
<evidence type="ECO:0000256" key="1">
    <source>
        <dbReference type="SAM" id="Phobius"/>
    </source>
</evidence>
<feature type="transmembrane region" description="Helical" evidence="1">
    <location>
        <begin position="148"/>
        <end position="167"/>
    </location>
</feature>
<keyword evidence="1" id="KW-1133">Transmembrane helix</keyword>
<dbReference type="PANTHER" id="PTHR22911:SF135">
    <property type="entry name" value="BLR4310 PROTEIN"/>
    <property type="match status" value="1"/>
</dbReference>
<feature type="transmembrane region" description="Helical" evidence="1">
    <location>
        <begin position="124"/>
        <end position="142"/>
    </location>
</feature>
<feature type="transmembrane region" description="Helical" evidence="1">
    <location>
        <begin position="260"/>
        <end position="278"/>
    </location>
</feature>
<dbReference type="PANTHER" id="PTHR22911">
    <property type="entry name" value="ACYL-MALONYL CONDENSING ENZYME-RELATED"/>
    <property type="match status" value="1"/>
</dbReference>
<evidence type="ECO:0000259" key="2">
    <source>
        <dbReference type="Pfam" id="PF00892"/>
    </source>
</evidence>
<name>A0ABT8YHJ6_9HYPH</name>
<dbReference type="EMBL" id="JAUOZU010000001">
    <property type="protein sequence ID" value="MDO6962739.1"/>
    <property type="molecule type" value="Genomic_DNA"/>
</dbReference>
<proteinExistence type="predicted"/>
<protein>
    <submittedName>
        <fullName evidence="3">DMT family transporter</fullName>
    </submittedName>
</protein>
<gene>
    <name evidence="3" type="ORF">Q4481_02150</name>
</gene>
<feature type="transmembrane region" description="Helical" evidence="1">
    <location>
        <begin position="96"/>
        <end position="117"/>
    </location>
</feature>
<comment type="caution">
    <text evidence="3">The sequence shown here is derived from an EMBL/GenBank/DDBJ whole genome shotgun (WGS) entry which is preliminary data.</text>
</comment>
<evidence type="ECO:0000313" key="4">
    <source>
        <dbReference type="Proteomes" id="UP001174932"/>
    </source>
</evidence>
<accession>A0ABT8YHJ6</accession>
<dbReference type="InterPro" id="IPR000620">
    <property type="entry name" value="EamA_dom"/>
</dbReference>
<reference evidence="3" key="1">
    <citation type="journal article" date="2015" name="Int. J. Syst. Evol. Microbiol.">
        <title>Rhizobium alvei sp. nov., isolated from a freshwater river.</title>
        <authorList>
            <person name="Sheu S.Y."/>
            <person name="Huang H.W."/>
            <person name="Young C.C."/>
            <person name="Chen W.M."/>
        </authorList>
    </citation>
    <scope>NUCLEOTIDE SEQUENCE</scope>
    <source>
        <strain evidence="3">TNR-22</strain>
    </source>
</reference>
<dbReference type="InterPro" id="IPR037185">
    <property type="entry name" value="EmrE-like"/>
</dbReference>
<dbReference type="Proteomes" id="UP001174932">
    <property type="component" value="Unassembled WGS sequence"/>
</dbReference>
<feature type="transmembrane region" description="Helical" evidence="1">
    <location>
        <begin position="237"/>
        <end position="254"/>
    </location>
</feature>